<dbReference type="Gene3D" id="3.30.450.70">
    <property type="match status" value="2"/>
</dbReference>
<organism evidence="1 2">
    <name type="scientific">Aureobasidium vineae</name>
    <dbReference type="NCBI Taxonomy" id="2773715"/>
    <lineage>
        <taxon>Eukaryota</taxon>
        <taxon>Fungi</taxon>
        <taxon>Dikarya</taxon>
        <taxon>Ascomycota</taxon>
        <taxon>Pezizomycotina</taxon>
        <taxon>Dothideomycetes</taxon>
        <taxon>Dothideomycetidae</taxon>
        <taxon>Dothideales</taxon>
        <taxon>Saccotheciaceae</taxon>
        <taxon>Aureobasidium</taxon>
    </lineage>
</organism>
<proteinExistence type="predicted"/>
<keyword evidence="2" id="KW-1185">Reference proteome</keyword>
<dbReference type="AlphaFoldDB" id="A0A9N8J7D0"/>
<dbReference type="PANTHER" id="PTHR12403">
    <property type="entry name" value="TRAFFICKING PROTEIN PARTICLE COMPLEX SUBUNIT 2"/>
    <property type="match status" value="1"/>
</dbReference>
<evidence type="ECO:0000313" key="1">
    <source>
        <dbReference type="EMBL" id="CAD0082233.1"/>
    </source>
</evidence>
<reference evidence="1" key="1">
    <citation type="submission" date="2020-06" db="EMBL/GenBank/DDBJ databases">
        <authorList>
            <person name="Onetto C."/>
        </authorList>
    </citation>
    <scope>NUCLEOTIDE SEQUENCE</scope>
</reference>
<dbReference type="InterPro" id="IPR006722">
    <property type="entry name" value="Sedlin"/>
</dbReference>
<sequence length="112" mass="12739">MSYYFTIIGTRDNPLFEHEFGTSKAGGDGIARFRDEARHMNQFIVHSSLDIVEEVQWGNNGLAQTEEAVRQFMTDVYEAWIKCIMNPFYVVNAPVTSPVFRGRVAAAAKKYL</sequence>
<name>A0A9N8J7D0_9PEZI</name>
<dbReference type="Proteomes" id="UP000716446">
    <property type="component" value="Unassembled WGS sequence"/>
</dbReference>
<protein>
    <recommendedName>
        <fullName evidence="3">Sedlin</fullName>
    </recommendedName>
</protein>
<dbReference type="InterPro" id="IPR011012">
    <property type="entry name" value="Longin-like_dom_sf"/>
</dbReference>
<gene>
    <name evidence="1" type="ORF">AWRI4619_LOCUS800</name>
</gene>
<dbReference type="Pfam" id="PF04628">
    <property type="entry name" value="Sedlin_N"/>
    <property type="match status" value="2"/>
</dbReference>
<dbReference type="SUPFAM" id="SSF64356">
    <property type="entry name" value="SNARE-like"/>
    <property type="match status" value="1"/>
</dbReference>
<evidence type="ECO:0000313" key="2">
    <source>
        <dbReference type="Proteomes" id="UP000716446"/>
    </source>
</evidence>
<dbReference type="EMBL" id="CAIJEN010000001">
    <property type="protein sequence ID" value="CAD0082233.1"/>
    <property type="molecule type" value="Genomic_DNA"/>
</dbReference>
<dbReference type="CDD" id="cd14825">
    <property type="entry name" value="TRAPPC2_sedlin"/>
    <property type="match status" value="1"/>
</dbReference>
<evidence type="ECO:0008006" key="3">
    <source>
        <dbReference type="Google" id="ProtNLM"/>
    </source>
</evidence>
<dbReference type="GO" id="GO:0005737">
    <property type="term" value="C:cytoplasm"/>
    <property type="evidence" value="ECO:0007669"/>
    <property type="project" value="GOC"/>
</dbReference>
<comment type="caution">
    <text evidence="1">The sequence shown here is derived from an EMBL/GenBank/DDBJ whole genome shotgun (WGS) entry which is preliminary data.</text>
</comment>
<dbReference type="GO" id="GO:0006888">
    <property type="term" value="P:endoplasmic reticulum to Golgi vesicle-mediated transport"/>
    <property type="evidence" value="ECO:0007669"/>
    <property type="project" value="InterPro"/>
</dbReference>
<accession>A0A9N8J7D0</accession>